<reference evidence="1 2" key="1">
    <citation type="journal article" date="2022" name="bioRxiv">
        <title>The genome of the oomycete Peronosclerospora sorghi, a cosmopolitan pathogen of maize and sorghum, is inflated with dispersed pseudogenes.</title>
        <authorList>
            <person name="Fletcher K."/>
            <person name="Martin F."/>
            <person name="Isakeit T."/>
            <person name="Cavanaugh K."/>
            <person name="Magill C."/>
            <person name="Michelmore R."/>
        </authorList>
    </citation>
    <scope>NUCLEOTIDE SEQUENCE [LARGE SCALE GENOMIC DNA]</scope>
    <source>
        <strain evidence="1">P6</strain>
    </source>
</reference>
<evidence type="ECO:0000313" key="1">
    <source>
        <dbReference type="EMBL" id="KAI9922314.1"/>
    </source>
</evidence>
<gene>
    <name evidence="1" type="ORF">PsorP6_001515</name>
</gene>
<sequence>MCLKSVHRPTLRPLPLKFYLYIVETEGLALYRCASLTAARNAPGSFALFGGSALAKEYIFQLENYNNDTFFLQNFVESISARLRVSSISYNYESSPFNLYSILTIFSVLMLSLFRLVSHSKKYKKSTFHNSRGLKKFRIQMC</sequence>
<protein>
    <submittedName>
        <fullName evidence="1">Uncharacterized protein</fullName>
    </submittedName>
</protein>
<dbReference type="Proteomes" id="UP001163321">
    <property type="component" value="Chromosome 1"/>
</dbReference>
<organism evidence="1 2">
    <name type="scientific">Peronosclerospora sorghi</name>
    <dbReference type="NCBI Taxonomy" id="230839"/>
    <lineage>
        <taxon>Eukaryota</taxon>
        <taxon>Sar</taxon>
        <taxon>Stramenopiles</taxon>
        <taxon>Oomycota</taxon>
        <taxon>Peronosporomycetes</taxon>
        <taxon>Peronosporales</taxon>
        <taxon>Peronosporaceae</taxon>
        <taxon>Peronosclerospora</taxon>
    </lineage>
</organism>
<accession>A0ACC0WTW8</accession>
<keyword evidence="2" id="KW-1185">Reference proteome</keyword>
<dbReference type="EMBL" id="CM047580">
    <property type="protein sequence ID" value="KAI9922314.1"/>
    <property type="molecule type" value="Genomic_DNA"/>
</dbReference>
<comment type="caution">
    <text evidence="1">The sequence shown here is derived from an EMBL/GenBank/DDBJ whole genome shotgun (WGS) entry which is preliminary data.</text>
</comment>
<evidence type="ECO:0000313" key="2">
    <source>
        <dbReference type="Proteomes" id="UP001163321"/>
    </source>
</evidence>
<name>A0ACC0WTW8_9STRA</name>
<proteinExistence type="predicted"/>